<dbReference type="Proteomes" id="UP000250043">
    <property type="component" value="Unassembled WGS sequence"/>
</dbReference>
<proteinExistence type="predicted"/>
<evidence type="ECO:0000313" key="3">
    <source>
        <dbReference type="Proteomes" id="UP000250043"/>
    </source>
</evidence>
<protein>
    <submittedName>
        <fullName evidence="2">Uncharacterized protein</fullName>
    </submittedName>
</protein>
<gene>
    <name evidence="2" type="ORF">OBBRIDRAFT_825808</name>
</gene>
<evidence type="ECO:0000313" key="2">
    <source>
        <dbReference type="EMBL" id="OCH90619.1"/>
    </source>
</evidence>
<dbReference type="EMBL" id="KV722400">
    <property type="protein sequence ID" value="OCH90619.1"/>
    <property type="molecule type" value="Genomic_DNA"/>
</dbReference>
<feature type="compositionally biased region" description="Basic and acidic residues" evidence="1">
    <location>
        <begin position="23"/>
        <end position="41"/>
    </location>
</feature>
<dbReference type="OrthoDB" id="2497589at2759"/>
<sequence length="234" mass="25219">MADTSADGDHELRRELPNTGQKHAAEKVEVKKEIYAEDTTRVAKGPTTSDGGMDKFSTQNRRGRSSKTHITANTFKSRAPPLHVILTETPPGDNDDDESALETTDPGYVAVAELVPCRLSSGTYGWKGAKEFALELKGEEGHKTERVHVVWTMSAVVVPCEAAGDLEGEDICDELVEALPEDGRVLSRDFAYAVGLDNKRAAEKVKAEADLAMAAAEAGLEAEAGALDQDRIPR</sequence>
<keyword evidence="3" id="KW-1185">Reference proteome</keyword>
<dbReference type="AlphaFoldDB" id="A0A8E2AWT8"/>
<reference evidence="2 3" key="1">
    <citation type="submission" date="2016-07" db="EMBL/GenBank/DDBJ databases">
        <title>Draft genome of the white-rot fungus Obba rivulosa 3A-2.</title>
        <authorList>
            <consortium name="DOE Joint Genome Institute"/>
            <person name="Miettinen O."/>
            <person name="Riley R."/>
            <person name="Acob R."/>
            <person name="Barry K."/>
            <person name="Cullen D."/>
            <person name="De Vries R."/>
            <person name="Hainaut M."/>
            <person name="Hatakka A."/>
            <person name="Henrissat B."/>
            <person name="Hilden K."/>
            <person name="Kuo R."/>
            <person name="Labutti K."/>
            <person name="Lipzen A."/>
            <person name="Makela M.R."/>
            <person name="Sandor L."/>
            <person name="Spatafora J.W."/>
            <person name="Grigoriev I.V."/>
            <person name="Hibbett D.S."/>
        </authorList>
    </citation>
    <scope>NUCLEOTIDE SEQUENCE [LARGE SCALE GENOMIC DNA]</scope>
    <source>
        <strain evidence="2 3">3A-2</strain>
    </source>
</reference>
<evidence type="ECO:0000256" key="1">
    <source>
        <dbReference type="SAM" id="MobiDB-lite"/>
    </source>
</evidence>
<feature type="compositionally biased region" description="Basic and acidic residues" evidence="1">
    <location>
        <begin position="7"/>
        <end position="16"/>
    </location>
</feature>
<name>A0A8E2AWT8_9APHY</name>
<organism evidence="2 3">
    <name type="scientific">Obba rivulosa</name>
    <dbReference type="NCBI Taxonomy" id="1052685"/>
    <lineage>
        <taxon>Eukaryota</taxon>
        <taxon>Fungi</taxon>
        <taxon>Dikarya</taxon>
        <taxon>Basidiomycota</taxon>
        <taxon>Agaricomycotina</taxon>
        <taxon>Agaricomycetes</taxon>
        <taxon>Polyporales</taxon>
        <taxon>Gelatoporiaceae</taxon>
        <taxon>Obba</taxon>
    </lineage>
</organism>
<feature type="compositionally biased region" description="Polar residues" evidence="1">
    <location>
        <begin position="46"/>
        <end position="60"/>
    </location>
</feature>
<feature type="region of interest" description="Disordered" evidence="1">
    <location>
        <begin position="1"/>
        <end position="101"/>
    </location>
</feature>
<accession>A0A8E2AWT8</accession>